<dbReference type="GeneID" id="54289220"/>
<dbReference type="InterPro" id="IPR024079">
    <property type="entry name" value="MetalloPept_cat_dom_sf"/>
</dbReference>
<protein>
    <submittedName>
        <fullName evidence="1">Uncharacterized protein</fullName>
    </submittedName>
</protein>
<accession>A0A6A5XWS6</accession>
<dbReference type="Proteomes" id="UP000799778">
    <property type="component" value="Unassembled WGS sequence"/>
</dbReference>
<dbReference type="RefSeq" id="XP_033385748.1">
    <property type="nucleotide sequence ID" value="XM_033531823.1"/>
</dbReference>
<organism evidence="1 2">
    <name type="scientific">Aaosphaeria arxii CBS 175.79</name>
    <dbReference type="NCBI Taxonomy" id="1450172"/>
    <lineage>
        <taxon>Eukaryota</taxon>
        <taxon>Fungi</taxon>
        <taxon>Dikarya</taxon>
        <taxon>Ascomycota</taxon>
        <taxon>Pezizomycotina</taxon>
        <taxon>Dothideomycetes</taxon>
        <taxon>Pleosporomycetidae</taxon>
        <taxon>Pleosporales</taxon>
        <taxon>Pleosporales incertae sedis</taxon>
        <taxon>Aaosphaeria</taxon>
    </lineage>
</organism>
<name>A0A6A5XWS6_9PLEO</name>
<reference evidence="1" key="1">
    <citation type="journal article" date="2020" name="Stud. Mycol.">
        <title>101 Dothideomycetes genomes: a test case for predicting lifestyles and emergence of pathogens.</title>
        <authorList>
            <person name="Haridas S."/>
            <person name="Albert R."/>
            <person name="Binder M."/>
            <person name="Bloem J."/>
            <person name="Labutti K."/>
            <person name="Salamov A."/>
            <person name="Andreopoulos B."/>
            <person name="Baker S."/>
            <person name="Barry K."/>
            <person name="Bills G."/>
            <person name="Bluhm B."/>
            <person name="Cannon C."/>
            <person name="Castanera R."/>
            <person name="Culley D."/>
            <person name="Daum C."/>
            <person name="Ezra D."/>
            <person name="Gonzalez J."/>
            <person name="Henrissat B."/>
            <person name="Kuo A."/>
            <person name="Liang C."/>
            <person name="Lipzen A."/>
            <person name="Lutzoni F."/>
            <person name="Magnuson J."/>
            <person name="Mondo S."/>
            <person name="Nolan M."/>
            <person name="Ohm R."/>
            <person name="Pangilinan J."/>
            <person name="Park H.-J."/>
            <person name="Ramirez L."/>
            <person name="Alfaro M."/>
            <person name="Sun H."/>
            <person name="Tritt A."/>
            <person name="Yoshinaga Y."/>
            <person name="Zwiers L.-H."/>
            <person name="Turgeon B."/>
            <person name="Goodwin S."/>
            <person name="Spatafora J."/>
            <person name="Crous P."/>
            <person name="Grigoriev I."/>
        </authorList>
    </citation>
    <scope>NUCLEOTIDE SEQUENCE</scope>
    <source>
        <strain evidence="1">CBS 175.79</strain>
    </source>
</reference>
<sequence length="354" mass="38955">MAAEGVTLNQYAMNLTGGERCGKNQLEAIRAGFHEMNVLFAASLPLNMSGEAEQEFFGPEARSSNFTELIEANLQRAIQYANGGGTGTVMPDIHVRCDDPNDYCDVGNKRDGKHVAYNIGNEPHINFCRRYFGLDGLEETVENVAANSTLNKDLMAYYNRATAWARQIMHISDVGEAIVEAASPQSTTEAVNNTWTLQEYRTPMNTSFLAGVANARPNTDNPNDVQTLKYGFGATRAKLLAGLSTQAPYDAANNAENYALFAQAKYIMQKKNFYPFMPAISFDDQVSLLADNDLQEGEKKRYACFDTTDVVKRNQRTKAIGDPIPNSAPGLSRRQIGGLDLGWAIAFLTILMIT</sequence>
<gene>
    <name evidence="1" type="ORF">BU24DRAFT_460458</name>
</gene>
<keyword evidence="2" id="KW-1185">Reference proteome</keyword>
<dbReference type="AlphaFoldDB" id="A0A6A5XWS6"/>
<dbReference type="Gene3D" id="3.40.390.10">
    <property type="entry name" value="Collagenase (Catalytic Domain)"/>
    <property type="match status" value="1"/>
</dbReference>
<dbReference type="GO" id="GO:0008237">
    <property type="term" value="F:metallopeptidase activity"/>
    <property type="evidence" value="ECO:0007669"/>
    <property type="project" value="InterPro"/>
</dbReference>
<dbReference type="EMBL" id="ML978068">
    <property type="protein sequence ID" value="KAF2017409.1"/>
    <property type="molecule type" value="Genomic_DNA"/>
</dbReference>
<evidence type="ECO:0000313" key="2">
    <source>
        <dbReference type="Proteomes" id="UP000799778"/>
    </source>
</evidence>
<evidence type="ECO:0000313" key="1">
    <source>
        <dbReference type="EMBL" id="KAF2017409.1"/>
    </source>
</evidence>
<dbReference type="OrthoDB" id="1896086at2759"/>
<dbReference type="SUPFAM" id="SSF55486">
    <property type="entry name" value="Metalloproteases ('zincins'), catalytic domain"/>
    <property type="match status" value="1"/>
</dbReference>
<proteinExistence type="predicted"/>